<dbReference type="GeneID" id="87942914"/>
<organism evidence="1 2">
    <name type="scientific">Colletotrichum destructivum</name>
    <dbReference type="NCBI Taxonomy" id="34406"/>
    <lineage>
        <taxon>Eukaryota</taxon>
        <taxon>Fungi</taxon>
        <taxon>Dikarya</taxon>
        <taxon>Ascomycota</taxon>
        <taxon>Pezizomycotina</taxon>
        <taxon>Sordariomycetes</taxon>
        <taxon>Hypocreomycetidae</taxon>
        <taxon>Glomerellales</taxon>
        <taxon>Glomerellaceae</taxon>
        <taxon>Colletotrichum</taxon>
        <taxon>Colletotrichum destructivum species complex</taxon>
    </lineage>
</organism>
<evidence type="ECO:0000313" key="1">
    <source>
        <dbReference type="EMBL" id="WQF81397.1"/>
    </source>
</evidence>
<dbReference type="AlphaFoldDB" id="A0AAX4IDG6"/>
<dbReference type="RefSeq" id="XP_062778621.1">
    <property type="nucleotide sequence ID" value="XM_062922570.1"/>
</dbReference>
<reference evidence="2" key="1">
    <citation type="journal article" date="2023" name="bioRxiv">
        <title>Complete genome of the Medicago anthracnose fungus, Colletotrichum destructivum, reveals a mini-chromosome-like region within a core chromosome.</title>
        <authorList>
            <person name="Lapalu N."/>
            <person name="Simon A."/>
            <person name="Lu A."/>
            <person name="Plaumann P.-L."/>
            <person name="Amselem J."/>
            <person name="Pigne S."/>
            <person name="Auger A."/>
            <person name="Koch C."/>
            <person name="Dallery J.-F."/>
            <person name="O'Connell R.J."/>
        </authorList>
    </citation>
    <scope>NUCLEOTIDE SEQUENCE [LARGE SCALE GENOMIC DNA]</scope>
    <source>
        <strain evidence="2">CBS 520.97</strain>
    </source>
</reference>
<name>A0AAX4IDG6_9PEZI</name>
<dbReference type="KEGG" id="cdet:87942914"/>
<accession>A0AAX4IDG6</accession>
<proteinExistence type="predicted"/>
<protein>
    <submittedName>
        <fullName evidence="1">Uncharacterized protein</fullName>
    </submittedName>
</protein>
<evidence type="ECO:0000313" key="2">
    <source>
        <dbReference type="Proteomes" id="UP001322277"/>
    </source>
</evidence>
<sequence length="227" mass="25271">MNFPLNLPSDNRFANGLGGVSEKLKASMKSCEAGEQHFSLKNVSKTPSANPFTFDSDVCITCLFCHVTNHSTQLLARDSAILSRLPFLFNMPSVPPTLLHWQLVVGPSSFTTTESRNSLSLRNLSIFLHTTSLSVFHSVAHTHTLRLSVCVSFSHTHIHSMHATTATLGRVKQNRRGKQRRCRLLLHSCYSSSAPSRLFSQFRHQFIGDESSLASNWIIIASSLARF</sequence>
<dbReference type="Proteomes" id="UP001322277">
    <property type="component" value="Chromosome 4"/>
</dbReference>
<dbReference type="EMBL" id="CP137308">
    <property type="protein sequence ID" value="WQF81397.1"/>
    <property type="molecule type" value="Genomic_DNA"/>
</dbReference>
<keyword evidence="2" id="KW-1185">Reference proteome</keyword>
<gene>
    <name evidence="1" type="ORF">CDEST_06411</name>
</gene>